<dbReference type="Proteomes" id="UP001161669">
    <property type="component" value="Segment"/>
</dbReference>
<evidence type="ECO:0000313" key="2">
    <source>
        <dbReference type="Proteomes" id="UP001161669"/>
    </source>
</evidence>
<evidence type="ECO:0000313" key="1">
    <source>
        <dbReference type="EMBL" id="BBI30414.1"/>
    </source>
</evidence>
<organism evidence="1 2">
    <name type="scientific">Acanthamoeba castellanii medusavirus J1</name>
    <dbReference type="NCBI Taxonomy" id="3114988"/>
    <lineage>
        <taxon>Viruses</taxon>
        <taxon>Varidnaviria</taxon>
        <taxon>Bamfordvirae</taxon>
        <taxon>Nucleocytoviricota</taxon>
        <taxon>Megaviricetes</taxon>
        <taxon>Mamonoviridae</taxon>
        <taxon>Medusavirus</taxon>
        <taxon>Medusavirus medusae</taxon>
    </lineage>
</organism>
<sequence>MQNRRHIEVGVETTQETNWHDNGITFSSIEEVIPINTDVSVRGCGYEFTSERCLYADGRVETRCRFVDDRNGVRVEWKWSNTARHPPTYRLWLATNTTPLTDRDLLDGLHVMEYDVRGHRFHLPQFQAQVSANDAMQDLRDVLDAYFVQIYQA</sequence>
<proteinExistence type="predicted"/>
<protein>
    <submittedName>
        <fullName evidence="1">Uncharacterized protein</fullName>
    </submittedName>
</protein>
<dbReference type="EMBL" id="AP018495">
    <property type="protein sequence ID" value="BBI30414.1"/>
    <property type="molecule type" value="Genomic_DNA"/>
</dbReference>
<dbReference type="KEGG" id="vg:80540766"/>
<reference evidence="2" key="1">
    <citation type="journal article" date="2019" name="J. Virol.">
        <title>Medusavirus, a novel large DNA virus discovered from hot spring water.</title>
        <authorList>
            <person name="Yoshikawa G."/>
            <person name="Blanc-Mathieu R."/>
            <person name="Song C."/>
            <person name="Kayama Y."/>
            <person name="Mochizuki T."/>
            <person name="Murata K."/>
            <person name="Ogata H."/>
            <person name="Takemura M."/>
        </authorList>
    </citation>
    <scope>NUCLEOTIDE SEQUENCE [LARGE SCALE GENOMIC DNA]</scope>
</reference>
<keyword evidence="2" id="KW-1185">Reference proteome</keyword>
<name>A0A3T1CX67_9VIRU</name>
<accession>A0A3T1CX67</accession>